<organism evidence="1 2">
    <name type="scientific">Ilex paraguariensis</name>
    <name type="common">yerba mate</name>
    <dbReference type="NCBI Taxonomy" id="185542"/>
    <lineage>
        <taxon>Eukaryota</taxon>
        <taxon>Viridiplantae</taxon>
        <taxon>Streptophyta</taxon>
        <taxon>Embryophyta</taxon>
        <taxon>Tracheophyta</taxon>
        <taxon>Spermatophyta</taxon>
        <taxon>Magnoliopsida</taxon>
        <taxon>eudicotyledons</taxon>
        <taxon>Gunneridae</taxon>
        <taxon>Pentapetalae</taxon>
        <taxon>asterids</taxon>
        <taxon>campanulids</taxon>
        <taxon>Aquifoliales</taxon>
        <taxon>Aquifoliaceae</taxon>
        <taxon>Ilex</taxon>
    </lineage>
</organism>
<dbReference type="Proteomes" id="UP001642360">
    <property type="component" value="Unassembled WGS sequence"/>
</dbReference>
<proteinExistence type="predicted"/>
<evidence type="ECO:0000313" key="1">
    <source>
        <dbReference type="EMBL" id="CAK9135512.1"/>
    </source>
</evidence>
<sequence>METELKKLKTLVSFKQICHSTTNIQDLGPQDHGYTSLKDIIPDSPPCNATNFYESNVFHSSSISIRNELVKHAASAYVQSAFLTNQNQNCLANLWENITNQAAIHSCWNVYVQMPLRACFGIMFRFLDCIVNGFGRVSSGRIAIA</sequence>
<comment type="caution">
    <text evidence="1">The sequence shown here is derived from an EMBL/GenBank/DDBJ whole genome shotgun (WGS) entry which is preliminary data.</text>
</comment>
<dbReference type="AlphaFoldDB" id="A0ABC8QVF4"/>
<name>A0ABC8QVF4_9AQUA</name>
<reference evidence="1 2" key="1">
    <citation type="submission" date="2024-02" db="EMBL/GenBank/DDBJ databases">
        <authorList>
            <person name="Vignale AGUSTIN F."/>
            <person name="Sosa J E."/>
            <person name="Modenutti C."/>
        </authorList>
    </citation>
    <scope>NUCLEOTIDE SEQUENCE [LARGE SCALE GENOMIC DNA]</scope>
</reference>
<keyword evidence="2" id="KW-1185">Reference proteome</keyword>
<accession>A0ABC8QVF4</accession>
<evidence type="ECO:0000313" key="2">
    <source>
        <dbReference type="Proteomes" id="UP001642360"/>
    </source>
</evidence>
<protein>
    <submittedName>
        <fullName evidence="1">Uncharacterized protein</fullName>
    </submittedName>
</protein>
<dbReference type="PANTHER" id="PTHR34569:SF17">
    <property type="entry name" value="UBIQUITIN-PROTEIN LIGASE ARKADIA-A, PUTATIVE-RELATED"/>
    <property type="match status" value="1"/>
</dbReference>
<gene>
    <name evidence="1" type="ORF">ILEXP_LOCUS2464</name>
</gene>
<dbReference type="EMBL" id="CAUOFW020000714">
    <property type="protein sequence ID" value="CAK9135512.1"/>
    <property type="molecule type" value="Genomic_DNA"/>
</dbReference>
<dbReference type="PANTHER" id="PTHR34569">
    <property type="entry name" value="EXPRESSED PROTEIN"/>
    <property type="match status" value="1"/>
</dbReference>